<dbReference type="InterPro" id="IPR036188">
    <property type="entry name" value="FAD/NAD-bd_sf"/>
</dbReference>
<evidence type="ECO:0000256" key="1">
    <source>
        <dbReference type="ARBA" id="ARBA00001974"/>
    </source>
</evidence>
<keyword evidence="5" id="KW-0521">NADP</keyword>
<dbReference type="Gene3D" id="3.30.390.30">
    <property type="match status" value="1"/>
</dbReference>
<evidence type="ECO:0000256" key="6">
    <source>
        <dbReference type="ARBA" id="ARBA00023002"/>
    </source>
</evidence>
<protein>
    <submittedName>
        <fullName evidence="12">Pyridine nucleotide-disulfide oxidoreductase</fullName>
    </submittedName>
</protein>
<evidence type="ECO:0000259" key="10">
    <source>
        <dbReference type="Pfam" id="PF02852"/>
    </source>
</evidence>
<organism evidence="12 13">
    <name type="scientific">Microbispora amethystogenes</name>
    <dbReference type="NCBI Taxonomy" id="1427754"/>
    <lineage>
        <taxon>Bacteria</taxon>
        <taxon>Bacillati</taxon>
        <taxon>Actinomycetota</taxon>
        <taxon>Actinomycetes</taxon>
        <taxon>Streptosporangiales</taxon>
        <taxon>Streptosporangiaceae</taxon>
        <taxon>Microbispora</taxon>
    </lineage>
</organism>
<dbReference type="Gene3D" id="3.50.50.60">
    <property type="entry name" value="FAD/NAD(P)-binding domain"/>
    <property type="match status" value="2"/>
</dbReference>
<keyword evidence="7" id="KW-1015">Disulfide bond</keyword>
<dbReference type="PANTHER" id="PTHR43014">
    <property type="entry name" value="MERCURIC REDUCTASE"/>
    <property type="match status" value="1"/>
</dbReference>
<dbReference type="Pfam" id="PF02852">
    <property type="entry name" value="Pyr_redox_dim"/>
    <property type="match status" value="1"/>
</dbReference>
<dbReference type="SUPFAM" id="SSF51905">
    <property type="entry name" value="FAD/NAD(P)-binding domain"/>
    <property type="match status" value="1"/>
</dbReference>
<dbReference type="InterPro" id="IPR004099">
    <property type="entry name" value="Pyr_nucl-diS_OxRdtase_dimer"/>
</dbReference>
<evidence type="ECO:0000256" key="7">
    <source>
        <dbReference type="ARBA" id="ARBA00023157"/>
    </source>
</evidence>
<dbReference type="InterPro" id="IPR016156">
    <property type="entry name" value="FAD/NAD-linked_Rdtase_dimer_sf"/>
</dbReference>
<dbReference type="PRINTS" id="PR00368">
    <property type="entry name" value="FADPNR"/>
</dbReference>
<reference evidence="12 13" key="1">
    <citation type="submission" date="2021-01" db="EMBL/GenBank/DDBJ databases">
        <title>Whole genome shotgun sequence of Microbispora amethystogenes NBRC 101907.</title>
        <authorList>
            <person name="Komaki H."/>
            <person name="Tamura T."/>
        </authorList>
    </citation>
    <scope>NUCLEOTIDE SEQUENCE [LARGE SCALE GENOMIC DNA]</scope>
    <source>
        <strain evidence="12 13">NBRC 101907</strain>
    </source>
</reference>
<dbReference type="PANTHER" id="PTHR43014:SF2">
    <property type="entry name" value="MERCURIC REDUCTASE"/>
    <property type="match status" value="1"/>
</dbReference>
<evidence type="ECO:0000256" key="3">
    <source>
        <dbReference type="ARBA" id="ARBA00022630"/>
    </source>
</evidence>
<dbReference type="InterPro" id="IPR001100">
    <property type="entry name" value="Pyr_nuc-diS_OxRdtase"/>
</dbReference>
<feature type="domain" description="FAD/NAD(P)-binding" evidence="11">
    <location>
        <begin position="7"/>
        <end position="321"/>
    </location>
</feature>
<gene>
    <name evidence="12" type="ORF">Mam01_13340</name>
</gene>
<sequence length="463" mass="48493">MTGDGAYDVVVLGMGPGGEGVAGRLAEAGLGVAAVEAGLIGGECAYWGCVPSKMMVRAADLLAEARRVPGVAGSVRVTPAWAPVIDRITGEGTDDWSDADKAEHFESAGVEVVRGRGRITGPREVTVNGRRLRARRGIVVATGTTPAVPPIDGLEGTPYWTNRDAVVARRVPESLIVLGGGPVGCELAQVFARFGAQVTIVEGAGRLLPREEPEAGALLARVFAGERVETRIGVAVERVRHDDDTGFTLTLGDGRTLRAEHLLVATGRDIDLAAIGAGNAGLDEKARFVEVDERMRAADGVWAVGDVTGRGAYTHVAVYQGRIAARDILGEGGPAADYRAVPRVTFTDPEVGAVGLTEREAREAGVEVRVGFAALGDSARGWIHGPGHEGLVKLVEDARRGVLVGATSSGPAGGEVLGALVVAVQNEIPTARLRHMMYAYPTFHRAVEDALETLDHRQPDINT</sequence>
<evidence type="ECO:0000256" key="2">
    <source>
        <dbReference type="ARBA" id="ARBA00007532"/>
    </source>
</evidence>
<name>A0ABQ4F8Q4_9ACTN</name>
<dbReference type="InterPro" id="IPR023753">
    <property type="entry name" value="FAD/NAD-binding_dom"/>
</dbReference>
<dbReference type="PRINTS" id="PR00411">
    <property type="entry name" value="PNDRDTASEI"/>
</dbReference>
<dbReference type="RefSeq" id="WP_204284510.1">
    <property type="nucleotide sequence ID" value="NZ_BAABEJ010000005.1"/>
</dbReference>
<keyword evidence="8 9" id="KW-0676">Redox-active center</keyword>
<evidence type="ECO:0000256" key="9">
    <source>
        <dbReference type="RuleBase" id="RU003691"/>
    </source>
</evidence>
<dbReference type="PIRSF" id="PIRSF000350">
    <property type="entry name" value="Mercury_reductase_MerA"/>
    <property type="match status" value="1"/>
</dbReference>
<dbReference type="SUPFAM" id="SSF55424">
    <property type="entry name" value="FAD/NAD-linked reductases, dimerisation (C-terminal) domain"/>
    <property type="match status" value="1"/>
</dbReference>
<evidence type="ECO:0000313" key="13">
    <source>
        <dbReference type="Proteomes" id="UP000651728"/>
    </source>
</evidence>
<evidence type="ECO:0000256" key="5">
    <source>
        <dbReference type="ARBA" id="ARBA00022857"/>
    </source>
</evidence>
<evidence type="ECO:0000256" key="8">
    <source>
        <dbReference type="ARBA" id="ARBA00023284"/>
    </source>
</evidence>
<keyword evidence="6 9" id="KW-0560">Oxidoreductase</keyword>
<accession>A0ABQ4F8Q4</accession>
<dbReference type="PROSITE" id="PS00076">
    <property type="entry name" value="PYRIDINE_REDOX_1"/>
    <property type="match status" value="1"/>
</dbReference>
<keyword evidence="3 9" id="KW-0285">Flavoprotein</keyword>
<evidence type="ECO:0000313" key="12">
    <source>
        <dbReference type="EMBL" id="GIH31170.1"/>
    </source>
</evidence>
<evidence type="ECO:0000259" key="11">
    <source>
        <dbReference type="Pfam" id="PF07992"/>
    </source>
</evidence>
<keyword evidence="13" id="KW-1185">Reference proteome</keyword>
<comment type="cofactor">
    <cofactor evidence="1">
        <name>FAD</name>
        <dbReference type="ChEBI" id="CHEBI:57692"/>
    </cofactor>
</comment>
<dbReference type="Proteomes" id="UP000651728">
    <property type="component" value="Unassembled WGS sequence"/>
</dbReference>
<evidence type="ECO:0000256" key="4">
    <source>
        <dbReference type="ARBA" id="ARBA00022827"/>
    </source>
</evidence>
<feature type="domain" description="Pyridine nucleotide-disulphide oxidoreductase dimerisation" evidence="10">
    <location>
        <begin position="341"/>
        <end position="450"/>
    </location>
</feature>
<comment type="caution">
    <text evidence="12">The sequence shown here is derived from an EMBL/GenBank/DDBJ whole genome shotgun (WGS) entry which is preliminary data.</text>
</comment>
<dbReference type="InterPro" id="IPR012999">
    <property type="entry name" value="Pyr_OxRdtase_I_AS"/>
</dbReference>
<dbReference type="EMBL" id="BOOB01000009">
    <property type="protein sequence ID" value="GIH31170.1"/>
    <property type="molecule type" value="Genomic_DNA"/>
</dbReference>
<keyword evidence="4 9" id="KW-0274">FAD</keyword>
<proteinExistence type="inferred from homology"/>
<dbReference type="Pfam" id="PF07992">
    <property type="entry name" value="Pyr_redox_2"/>
    <property type="match status" value="1"/>
</dbReference>
<comment type="similarity">
    <text evidence="2 9">Belongs to the class-I pyridine nucleotide-disulfide oxidoreductase family.</text>
</comment>